<name>Q6ILM8_DROME</name>
<accession>Q6ILM8</accession>
<evidence type="ECO:0000313" key="2">
    <source>
        <dbReference type="EMBL" id="DAA02833.1"/>
    </source>
</evidence>
<proteinExistence type="predicted"/>
<feature type="region of interest" description="Disordered" evidence="1">
    <location>
        <begin position="37"/>
        <end position="56"/>
    </location>
</feature>
<reference evidence="2" key="1">
    <citation type="journal article" date="2003" name="Genome Biol.">
        <title>An integrated gene annotation and transcriptional profiling approach towards the full gene content of the Drosophila genome.</title>
        <authorList>
            <person name="Hild M."/>
            <person name="Beckmann B."/>
            <person name="Haas S.A."/>
            <person name="Koch B."/>
            <person name="Solovyev V."/>
            <person name="Busold C."/>
            <person name="Fellenberg K."/>
            <person name="Boutros M."/>
            <person name="Vingron M."/>
            <person name="Sauer F."/>
            <person name="Hoheisel J.D."/>
            <person name="Paro R."/>
        </authorList>
    </citation>
    <scope>NUCLEOTIDE SEQUENCE</scope>
</reference>
<dbReference type="AlphaFoldDB" id="Q6ILM8"/>
<sequence>MALLSVKFKMKEFSSAIFVSWLAFSFSNCGCPNPRPNPCGTLRHDDDPEPRLSPGDPISCLHVHGAQERRTQNADSSNEVAEGQHCLNKRQYREGEQESLSQDCGCLGWNFSKMHLPSFISRLGKTKAGYIAAPL</sequence>
<evidence type="ECO:0000256" key="1">
    <source>
        <dbReference type="SAM" id="MobiDB-lite"/>
    </source>
</evidence>
<protein>
    <submittedName>
        <fullName evidence="2">HDC08895</fullName>
    </submittedName>
</protein>
<dbReference type="EMBL" id="BK001988">
    <property type="protein sequence ID" value="DAA02833.1"/>
    <property type="molecule type" value="Genomic_DNA"/>
</dbReference>
<gene>
    <name evidence="2" type="ORF">HDC08895</name>
</gene>
<organism evidence="2">
    <name type="scientific">Drosophila melanogaster</name>
    <name type="common">Fruit fly</name>
    <dbReference type="NCBI Taxonomy" id="7227"/>
    <lineage>
        <taxon>Eukaryota</taxon>
        <taxon>Metazoa</taxon>
        <taxon>Ecdysozoa</taxon>
        <taxon>Arthropoda</taxon>
        <taxon>Hexapoda</taxon>
        <taxon>Insecta</taxon>
        <taxon>Pterygota</taxon>
        <taxon>Neoptera</taxon>
        <taxon>Endopterygota</taxon>
        <taxon>Diptera</taxon>
        <taxon>Brachycera</taxon>
        <taxon>Muscomorpha</taxon>
        <taxon>Ephydroidea</taxon>
        <taxon>Drosophilidae</taxon>
        <taxon>Drosophila</taxon>
        <taxon>Sophophora</taxon>
    </lineage>
</organism>